<evidence type="ECO:0000259" key="18">
    <source>
        <dbReference type="Pfam" id="PF21365"/>
    </source>
</evidence>
<dbReference type="GO" id="GO:0030246">
    <property type="term" value="F:carbohydrate binding"/>
    <property type="evidence" value="ECO:0007669"/>
    <property type="project" value="InterPro"/>
</dbReference>
<keyword evidence="9" id="KW-0119">Carbohydrate metabolism</keyword>
<keyword evidence="7 14" id="KW-0378">Hydrolase</keyword>
<evidence type="ECO:0000256" key="10">
    <source>
        <dbReference type="ARBA" id="ARBA00023295"/>
    </source>
</evidence>
<comment type="catalytic activity">
    <reaction evidence="1">
        <text>Hydrolysis of terminal, non-reducing beta-D-glucosyl residues with release of beta-D-glucose.</text>
        <dbReference type="EC" id="3.2.1.21"/>
    </reaction>
</comment>
<organism evidence="19 20">
    <name type="scientific">Beauveria brongniartii RCEF 3172</name>
    <dbReference type="NCBI Taxonomy" id="1081107"/>
    <lineage>
        <taxon>Eukaryota</taxon>
        <taxon>Fungi</taxon>
        <taxon>Dikarya</taxon>
        <taxon>Ascomycota</taxon>
        <taxon>Pezizomycotina</taxon>
        <taxon>Sordariomycetes</taxon>
        <taxon>Hypocreomycetidae</taxon>
        <taxon>Hypocreales</taxon>
        <taxon>Cordycipitaceae</taxon>
        <taxon>Beauveria</taxon>
        <taxon>Beauveria brongniartii</taxon>
    </lineage>
</organism>
<evidence type="ECO:0000256" key="4">
    <source>
        <dbReference type="ARBA" id="ARBA00007806"/>
    </source>
</evidence>
<dbReference type="SUPFAM" id="SSF51445">
    <property type="entry name" value="(Trans)glycosidases"/>
    <property type="match status" value="1"/>
</dbReference>
<keyword evidence="12" id="KW-0624">Polysaccharide degradation</keyword>
<gene>
    <name evidence="19" type="ORF">BBO_02144</name>
</gene>
<keyword evidence="11" id="KW-0961">Cell wall biogenesis/degradation</keyword>
<dbReference type="Gene3D" id="2.60.40.1180">
    <property type="entry name" value="Golgi alpha-mannosidase II"/>
    <property type="match status" value="2"/>
</dbReference>
<accession>A0A167IHQ9</accession>
<evidence type="ECO:0000256" key="3">
    <source>
        <dbReference type="ARBA" id="ARBA00004613"/>
    </source>
</evidence>
<comment type="function">
    <text evidence="13">Glucosidase involved in the degradation of cellulosic biomass. Has both alpha- and beta-glucosidase activity.</text>
</comment>
<evidence type="ECO:0000313" key="19">
    <source>
        <dbReference type="EMBL" id="OAA49099.1"/>
    </source>
</evidence>
<dbReference type="EMBL" id="AZHA01000004">
    <property type="protein sequence ID" value="OAA49099.1"/>
    <property type="molecule type" value="Genomic_DNA"/>
</dbReference>
<comment type="caution">
    <text evidence="19">The sequence shown here is derived from an EMBL/GenBank/DDBJ whole genome shotgun (WGS) entry which is preliminary data.</text>
</comment>
<feature type="signal peptide" evidence="15">
    <location>
        <begin position="1"/>
        <end position="15"/>
    </location>
</feature>
<feature type="domain" description="Glycoside hydrolase family 31 N-terminal" evidence="17">
    <location>
        <begin position="87"/>
        <end position="222"/>
    </location>
</feature>
<sequence>MRFWKSLFLPGLASAVSVLSRENTSNSALEQCPGYAASNVQTTDTGLTAELSLAGKACNVYGDDLKDLILQVTYETDNRLHVKIQDASNQVYQVPESVFARSSATSSASASHLQFAHTASPFSFTVSRRDTGEVLFDTSPAALVFETQYLRLRTALPRDPYLYGLGEHSDPFRLNTTSYVRTLWNQDSYGIPNGANLYGAHPFYLEQRSSGAHGVLLLNSNGMDILIDKDDDDASGQQYLEYNTLGGVLDFYFFAGPSPVDVARQYGALAGTPAMPPYWGLGYHNCRYGYRDAFEVAEVVHNYSVAGIPLETMWTDIDYMDRRRVFSLDPERYPLTSMRALVSHLHDHDQHYVVMVDPAVAYQDYPPLHRGIQQNAFLLRANGSAWLGVVWPGVTVFPDWFAETVDGYWNNEFKLFFDKDAGVDIDALWIDMNEPSNFPCNFPCDDPYAAAEGYPPPAPPVRDTPRSLPGWPCEFQIGGCSNSSKRSNNINAETTNLNVAPAIRGDSLILPVRAATAAGDQKGLPNRDLLFPKYAIHNKAAYRDDWNADHGGISNHTVNTDVMHQNGLAMYDTHNLYGALMSLASHRAMLARRPGLRPLIITRSTFPGAGAHVGHWLGDNLSTWQKYRESIRGMLAFTALFQFNMVGSDVCGFGGNTTEELCARWASLGAFYSFYRNHNAYDTAAQEFYIWESVAAAARKAIDIRYRLMDYFYTAMWRASEDGTPSISPVFYHYPDDQAAWALELQFFYGPAIMVAPVTEEGATSVDVYIPAGATFYDWYTHRAIRSGSDGGRTHTFSDVDVTSIPLLIRAGVIVPLRASSANTTTELRTRAFELLVPLDERGRAEGELYADDGVSVAQKAGGVTDIQFVYQEGVLTINGTFAVDVALPRIIKVTVLGEDCKTKRAAKRGAADEGKSSRSVKVDISLNEASTTKI</sequence>
<keyword evidence="5" id="KW-0964">Secreted</keyword>
<comment type="catalytic activity">
    <reaction evidence="2">
        <text>Hydrolysis of terminal, non-reducing (1-&gt;4)-linked alpha-D-glucose residues with release of alpha-D-glucose.</text>
        <dbReference type="EC" id="3.2.1.20"/>
    </reaction>
</comment>
<evidence type="ECO:0000256" key="14">
    <source>
        <dbReference type="RuleBase" id="RU361185"/>
    </source>
</evidence>
<evidence type="ECO:0000259" key="16">
    <source>
        <dbReference type="Pfam" id="PF01055"/>
    </source>
</evidence>
<evidence type="ECO:0000259" key="17">
    <source>
        <dbReference type="Pfam" id="PF13802"/>
    </source>
</evidence>
<keyword evidence="10 14" id="KW-0326">Glycosidase</keyword>
<keyword evidence="20" id="KW-1185">Reference proteome</keyword>
<dbReference type="InterPro" id="IPR011013">
    <property type="entry name" value="Gal_mutarotase_sf_dom"/>
</dbReference>
<evidence type="ECO:0000256" key="15">
    <source>
        <dbReference type="SAM" id="SignalP"/>
    </source>
</evidence>
<feature type="chain" id="PRO_5012723606" evidence="15">
    <location>
        <begin position="16"/>
        <end position="935"/>
    </location>
</feature>
<evidence type="ECO:0000256" key="1">
    <source>
        <dbReference type="ARBA" id="ARBA00000448"/>
    </source>
</evidence>
<dbReference type="GO" id="GO:0071555">
    <property type="term" value="P:cell wall organization"/>
    <property type="evidence" value="ECO:0007669"/>
    <property type="project" value="UniProtKB-KW"/>
</dbReference>
<evidence type="ECO:0000256" key="9">
    <source>
        <dbReference type="ARBA" id="ARBA00023277"/>
    </source>
</evidence>
<dbReference type="InterPro" id="IPR017853">
    <property type="entry name" value="GH"/>
</dbReference>
<evidence type="ECO:0000313" key="20">
    <source>
        <dbReference type="Proteomes" id="UP000076863"/>
    </source>
</evidence>
<dbReference type="OrthoDB" id="5839090at2759"/>
<dbReference type="SUPFAM" id="SSF74650">
    <property type="entry name" value="Galactose mutarotase-like"/>
    <property type="match status" value="1"/>
</dbReference>
<evidence type="ECO:0000256" key="6">
    <source>
        <dbReference type="ARBA" id="ARBA00022729"/>
    </source>
</evidence>
<evidence type="ECO:0000256" key="2">
    <source>
        <dbReference type="ARBA" id="ARBA00001657"/>
    </source>
</evidence>
<evidence type="ECO:0000256" key="12">
    <source>
        <dbReference type="ARBA" id="ARBA00023326"/>
    </source>
</evidence>
<feature type="domain" description="Glycosyl hydrolase family 31 C-terminal" evidence="18">
    <location>
        <begin position="723"/>
        <end position="815"/>
    </location>
</feature>
<evidence type="ECO:0000256" key="13">
    <source>
        <dbReference type="ARBA" id="ARBA00025512"/>
    </source>
</evidence>
<keyword evidence="6 15" id="KW-0732">Signal</keyword>
<dbReference type="Proteomes" id="UP000076863">
    <property type="component" value="Unassembled WGS sequence"/>
</dbReference>
<protein>
    <submittedName>
        <fullName evidence="19">Alpha-glucosidase</fullName>
    </submittedName>
</protein>
<feature type="domain" description="Glycoside hydrolase family 31 TIM barrel" evidence="16">
    <location>
        <begin position="273"/>
        <end position="715"/>
    </location>
</feature>
<dbReference type="Gene3D" id="2.60.40.1760">
    <property type="entry name" value="glycosyl hydrolase (family 31)"/>
    <property type="match status" value="1"/>
</dbReference>
<evidence type="ECO:0000256" key="11">
    <source>
        <dbReference type="ARBA" id="ARBA00023316"/>
    </source>
</evidence>
<dbReference type="PANTHER" id="PTHR22762:SF67">
    <property type="entry name" value="ALPHA_BETA-GLUCOSIDASE AGDC-RELATED"/>
    <property type="match status" value="1"/>
</dbReference>
<dbReference type="SUPFAM" id="SSF51011">
    <property type="entry name" value="Glycosyl hydrolase domain"/>
    <property type="match status" value="1"/>
</dbReference>
<dbReference type="GO" id="GO:0004558">
    <property type="term" value="F:alpha-1,4-glucosidase activity"/>
    <property type="evidence" value="ECO:0007669"/>
    <property type="project" value="UniProtKB-EC"/>
</dbReference>
<comment type="subcellular location">
    <subcellularLocation>
        <location evidence="3">Secreted</location>
    </subcellularLocation>
</comment>
<dbReference type="CDD" id="cd14752">
    <property type="entry name" value="GH31_N"/>
    <property type="match status" value="1"/>
</dbReference>
<comment type="similarity">
    <text evidence="4 14">Belongs to the glycosyl hydrolase 31 family.</text>
</comment>
<evidence type="ECO:0000256" key="8">
    <source>
        <dbReference type="ARBA" id="ARBA00023180"/>
    </source>
</evidence>
<dbReference type="PANTHER" id="PTHR22762">
    <property type="entry name" value="ALPHA-GLUCOSIDASE"/>
    <property type="match status" value="1"/>
</dbReference>
<evidence type="ECO:0000256" key="7">
    <source>
        <dbReference type="ARBA" id="ARBA00022801"/>
    </source>
</evidence>
<dbReference type="GO" id="GO:0008422">
    <property type="term" value="F:beta-glucosidase activity"/>
    <property type="evidence" value="ECO:0007669"/>
    <property type="project" value="UniProtKB-EC"/>
</dbReference>
<dbReference type="CDD" id="cd06602">
    <property type="entry name" value="GH31_MGAM_SI_GAA"/>
    <property type="match status" value="1"/>
</dbReference>
<dbReference type="InterPro" id="IPR025887">
    <property type="entry name" value="Glyco_hydro_31_N_dom"/>
</dbReference>
<keyword evidence="8" id="KW-0325">Glycoprotein</keyword>
<dbReference type="AlphaFoldDB" id="A0A167IHQ9"/>
<dbReference type="GO" id="GO:0005576">
    <property type="term" value="C:extracellular region"/>
    <property type="evidence" value="ECO:0007669"/>
    <property type="project" value="UniProtKB-SubCell"/>
</dbReference>
<dbReference type="InterPro" id="IPR048395">
    <property type="entry name" value="Glyco_hydro_31_C"/>
</dbReference>
<evidence type="ECO:0000256" key="5">
    <source>
        <dbReference type="ARBA" id="ARBA00022525"/>
    </source>
</evidence>
<dbReference type="InterPro" id="IPR013780">
    <property type="entry name" value="Glyco_hydro_b"/>
</dbReference>
<reference evidence="19 20" key="1">
    <citation type="journal article" date="2016" name="Genome Biol. Evol.">
        <title>Divergent and convergent evolution of fungal pathogenicity.</title>
        <authorList>
            <person name="Shang Y."/>
            <person name="Xiao G."/>
            <person name="Zheng P."/>
            <person name="Cen K."/>
            <person name="Zhan S."/>
            <person name="Wang C."/>
        </authorList>
    </citation>
    <scope>NUCLEOTIDE SEQUENCE [LARGE SCALE GENOMIC DNA]</scope>
    <source>
        <strain evidence="19 20">RCEF 3172</strain>
    </source>
</reference>
<dbReference type="InterPro" id="IPR000322">
    <property type="entry name" value="Glyco_hydro_31_TIM"/>
</dbReference>
<dbReference type="Pfam" id="PF13802">
    <property type="entry name" value="Gal_mutarotas_2"/>
    <property type="match status" value="1"/>
</dbReference>
<dbReference type="Gene3D" id="3.20.20.80">
    <property type="entry name" value="Glycosidases"/>
    <property type="match status" value="2"/>
</dbReference>
<dbReference type="GO" id="GO:0000272">
    <property type="term" value="P:polysaccharide catabolic process"/>
    <property type="evidence" value="ECO:0007669"/>
    <property type="project" value="UniProtKB-KW"/>
</dbReference>
<dbReference type="Pfam" id="PF21365">
    <property type="entry name" value="Glyco_hydro_31_3rd"/>
    <property type="match status" value="1"/>
</dbReference>
<dbReference type="Pfam" id="PF01055">
    <property type="entry name" value="Glyco_hydro_31_2nd"/>
    <property type="match status" value="1"/>
</dbReference>
<name>A0A167IHQ9_9HYPO</name>
<proteinExistence type="inferred from homology"/>